<accession>A0A2D3VHJ6</accession>
<organism evidence="2 3">
    <name type="scientific">Ramularia collo-cygni</name>
    <dbReference type="NCBI Taxonomy" id="112498"/>
    <lineage>
        <taxon>Eukaryota</taxon>
        <taxon>Fungi</taxon>
        <taxon>Dikarya</taxon>
        <taxon>Ascomycota</taxon>
        <taxon>Pezizomycotina</taxon>
        <taxon>Dothideomycetes</taxon>
        <taxon>Dothideomycetidae</taxon>
        <taxon>Mycosphaerellales</taxon>
        <taxon>Mycosphaerellaceae</taxon>
        <taxon>Ramularia</taxon>
    </lineage>
</organism>
<dbReference type="EMBL" id="FJUY01000013">
    <property type="protein sequence ID" value="CZT22454.1"/>
    <property type="molecule type" value="Genomic_DNA"/>
</dbReference>
<name>A0A2D3VHJ6_9PEZI</name>
<feature type="region of interest" description="Disordered" evidence="1">
    <location>
        <begin position="48"/>
        <end position="73"/>
    </location>
</feature>
<dbReference type="GeneID" id="35603422"/>
<keyword evidence="3" id="KW-1185">Reference proteome</keyword>
<sequence length="314" mass="36202">MSTAANAPSRWPKRSHIVRKVHTGAKYLLSNFDAFHPPAPKYQERRLQPQRAANGHHDAEFVSTTPVQPRQSPKKMNRVLRVDILERHMDICLAWEGETLLDLTTYRKPARSTIYLKICRTTQWNDGFATSTAMFEPLLDTFQSTARGEQWKIDVLRVVYREDDQAWWHVQERMWRDRLRDPFKVGWKVLEQVEQVTKRASSIGETAGAIQECSKRKIPWSNEPVEGVLQPAAKRKRRLPWVTDQSLQKGRKSGGAKVNAQKAKQPWNPGVDSVSNRFRSRREIDPYDDNEEIVVVKMEGGHAAIRNANERDGA</sequence>
<feature type="region of interest" description="Disordered" evidence="1">
    <location>
        <begin position="245"/>
        <end position="283"/>
    </location>
</feature>
<dbReference type="Proteomes" id="UP000225277">
    <property type="component" value="Unassembled WGS sequence"/>
</dbReference>
<protein>
    <submittedName>
        <fullName evidence="2">Uncharacterized protein</fullName>
    </submittedName>
</protein>
<evidence type="ECO:0000256" key="1">
    <source>
        <dbReference type="SAM" id="MobiDB-lite"/>
    </source>
</evidence>
<reference evidence="2 3" key="1">
    <citation type="submission" date="2016-03" db="EMBL/GenBank/DDBJ databases">
        <authorList>
            <person name="Ploux O."/>
        </authorList>
    </citation>
    <scope>NUCLEOTIDE SEQUENCE [LARGE SCALE GENOMIC DNA]</scope>
    <source>
        <strain evidence="2 3">URUG2</strain>
    </source>
</reference>
<feature type="compositionally biased region" description="Polar residues" evidence="1">
    <location>
        <begin position="62"/>
        <end position="71"/>
    </location>
</feature>
<proteinExistence type="predicted"/>
<dbReference type="AlphaFoldDB" id="A0A2D3VHJ6"/>
<evidence type="ECO:0000313" key="3">
    <source>
        <dbReference type="Proteomes" id="UP000225277"/>
    </source>
</evidence>
<gene>
    <name evidence="2" type="ORF">RCC_08324</name>
</gene>
<dbReference type="RefSeq" id="XP_023629343.1">
    <property type="nucleotide sequence ID" value="XM_023773575.1"/>
</dbReference>
<evidence type="ECO:0000313" key="2">
    <source>
        <dbReference type="EMBL" id="CZT22454.1"/>
    </source>
</evidence>